<evidence type="ECO:0000256" key="1">
    <source>
        <dbReference type="SAM" id="MobiDB-lite"/>
    </source>
</evidence>
<keyword evidence="3" id="KW-1185">Reference proteome</keyword>
<dbReference type="Proteomes" id="UP001341840">
    <property type="component" value="Unassembled WGS sequence"/>
</dbReference>
<protein>
    <submittedName>
        <fullName evidence="2">Uncharacterized protein</fullName>
    </submittedName>
</protein>
<dbReference type="EMBL" id="JASCZI010212852">
    <property type="protein sequence ID" value="MED6200439.1"/>
    <property type="molecule type" value="Genomic_DNA"/>
</dbReference>
<evidence type="ECO:0000313" key="2">
    <source>
        <dbReference type="EMBL" id="MED6200439.1"/>
    </source>
</evidence>
<organism evidence="2 3">
    <name type="scientific">Stylosanthes scabra</name>
    <dbReference type="NCBI Taxonomy" id="79078"/>
    <lineage>
        <taxon>Eukaryota</taxon>
        <taxon>Viridiplantae</taxon>
        <taxon>Streptophyta</taxon>
        <taxon>Embryophyta</taxon>
        <taxon>Tracheophyta</taxon>
        <taxon>Spermatophyta</taxon>
        <taxon>Magnoliopsida</taxon>
        <taxon>eudicotyledons</taxon>
        <taxon>Gunneridae</taxon>
        <taxon>Pentapetalae</taxon>
        <taxon>rosids</taxon>
        <taxon>fabids</taxon>
        <taxon>Fabales</taxon>
        <taxon>Fabaceae</taxon>
        <taxon>Papilionoideae</taxon>
        <taxon>50 kb inversion clade</taxon>
        <taxon>dalbergioids sensu lato</taxon>
        <taxon>Dalbergieae</taxon>
        <taxon>Pterocarpus clade</taxon>
        <taxon>Stylosanthes</taxon>
    </lineage>
</organism>
<gene>
    <name evidence="2" type="ORF">PIB30_085088</name>
</gene>
<sequence>MFVIYQNLNHNAGQKGSSAEVSGVDSVREIPVMNPKDLSGQEQPLVAVFNTFRQHLLERDTSNRAMLRSNVRQVRALTDTVTAQSNMLQMIWSEHCDMKKGLEEEREMTRKAILYSLEQSGSFSVPEKHPSVHEELLWAFGSKSKVSEQGTSTSTAKRQQTSGALKRRLDFDVAAEADDADQTAEGNDQPAQQVKSSGIKYGYIGSADFPQRLRVSFRPPPGMQFLITEVAAGAYVFSKSKDKTELLFQSDHFKADRGTFWTLCPKKIVSAEILDAVATMLQDESHSSYWWLPITFQEIALNPKGYCKQSLDYIVRRYMGYRLATSLMTSKANRKRDELCLKTLNYFEGRDRARELELGMSSDSDSSNDENAIPSDSNSVEI</sequence>
<name>A0ABU6XS50_9FABA</name>
<proteinExistence type="predicted"/>
<feature type="region of interest" description="Disordered" evidence="1">
    <location>
        <begin position="358"/>
        <end position="382"/>
    </location>
</feature>
<evidence type="ECO:0000313" key="3">
    <source>
        <dbReference type="Proteomes" id="UP001341840"/>
    </source>
</evidence>
<comment type="caution">
    <text evidence="2">The sequence shown here is derived from an EMBL/GenBank/DDBJ whole genome shotgun (WGS) entry which is preliminary data.</text>
</comment>
<reference evidence="2 3" key="1">
    <citation type="journal article" date="2023" name="Plants (Basel)">
        <title>Bridging the Gap: Combining Genomics and Transcriptomics Approaches to Understand Stylosanthes scabra, an Orphan Legume from the Brazilian Caatinga.</title>
        <authorList>
            <person name="Ferreira-Neto J.R.C."/>
            <person name="da Silva M.D."/>
            <person name="Binneck E."/>
            <person name="de Melo N.F."/>
            <person name="da Silva R.H."/>
            <person name="de Melo A.L.T.M."/>
            <person name="Pandolfi V."/>
            <person name="Bustamante F.O."/>
            <person name="Brasileiro-Vidal A.C."/>
            <person name="Benko-Iseppon A.M."/>
        </authorList>
    </citation>
    <scope>NUCLEOTIDE SEQUENCE [LARGE SCALE GENOMIC DNA]</scope>
    <source>
        <tissue evidence="2">Leaves</tissue>
    </source>
</reference>
<accession>A0ABU6XS50</accession>